<evidence type="ECO:0000256" key="1">
    <source>
        <dbReference type="ARBA" id="ARBA00001946"/>
    </source>
</evidence>
<dbReference type="InterPro" id="IPR037013">
    <property type="entry name" value="GSH-S_sub-bd_sf"/>
</dbReference>
<evidence type="ECO:0000259" key="13">
    <source>
        <dbReference type="Pfam" id="PF03199"/>
    </source>
</evidence>
<feature type="domain" description="Glutathione synthase substrate-binding" evidence="13">
    <location>
        <begin position="177"/>
        <end position="205"/>
    </location>
</feature>
<comment type="similarity">
    <text evidence="3">Belongs to the eukaryotic GSH synthase family.</text>
</comment>
<evidence type="ECO:0000256" key="2">
    <source>
        <dbReference type="ARBA" id="ARBA00004965"/>
    </source>
</evidence>
<keyword evidence="5" id="KW-0436">Ligase</keyword>
<evidence type="ECO:0000256" key="4">
    <source>
        <dbReference type="ARBA" id="ARBA00012214"/>
    </source>
</evidence>
<keyword evidence="12" id="KW-1133">Transmembrane helix</keyword>
<dbReference type="Proteomes" id="UP001151760">
    <property type="component" value="Unassembled WGS sequence"/>
</dbReference>
<dbReference type="PANTHER" id="PTHR11130">
    <property type="entry name" value="GLUTATHIONE SYNTHETASE"/>
    <property type="match status" value="1"/>
</dbReference>
<comment type="cofactor">
    <cofactor evidence="1">
        <name>Mg(2+)</name>
        <dbReference type="ChEBI" id="CHEBI:18420"/>
    </cofactor>
</comment>
<reference evidence="14" key="2">
    <citation type="submission" date="2022-01" db="EMBL/GenBank/DDBJ databases">
        <authorList>
            <person name="Yamashiro T."/>
            <person name="Shiraishi A."/>
            <person name="Satake H."/>
            <person name="Nakayama K."/>
        </authorList>
    </citation>
    <scope>NUCLEOTIDE SEQUENCE</scope>
</reference>
<keyword evidence="7" id="KW-0479">Metal-binding</keyword>
<keyword evidence="10" id="KW-0460">Magnesium</keyword>
<evidence type="ECO:0000256" key="8">
    <source>
        <dbReference type="ARBA" id="ARBA00022741"/>
    </source>
</evidence>
<dbReference type="Pfam" id="PF03199">
    <property type="entry name" value="GSH_synthase"/>
    <property type="match status" value="1"/>
</dbReference>
<feature type="compositionally biased region" description="Basic and acidic residues" evidence="11">
    <location>
        <begin position="290"/>
        <end position="316"/>
    </location>
</feature>
<evidence type="ECO:0000256" key="10">
    <source>
        <dbReference type="ARBA" id="ARBA00022842"/>
    </source>
</evidence>
<dbReference type="SUPFAM" id="SSF56059">
    <property type="entry name" value="Glutathione synthetase ATP-binding domain-like"/>
    <property type="match status" value="1"/>
</dbReference>
<keyword evidence="15" id="KW-1185">Reference proteome</keyword>
<keyword evidence="12" id="KW-0472">Membrane</keyword>
<dbReference type="Gene3D" id="3.40.50.1760">
    <property type="entry name" value="Glutathione synthase, substrate-binding domain superfamily, eukaryotic"/>
    <property type="match status" value="1"/>
</dbReference>
<accession>A0ABQ5GS68</accession>
<feature type="compositionally biased region" description="Basic and acidic residues" evidence="11">
    <location>
        <begin position="264"/>
        <end position="279"/>
    </location>
</feature>
<evidence type="ECO:0000256" key="6">
    <source>
        <dbReference type="ARBA" id="ARBA00022684"/>
    </source>
</evidence>
<dbReference type="PANTHER" id="PTHR11130:SF0">
    <property type="entry name" value="GLUTATHIONE SYNTHETASE"/>
    <property type="match status" value="1"/>
</dbReference>
<proteinExistence type="inferred from homology"/>
<comment type="caution">
    <text evidence="14">The sequence shown here is derived from an EMBL/GenBank/DDBJ whole genome shotgun (WGS) entry which is preliminary data.</text>
</comment>
<dbReference type="InterPro" id="IPR005615">
    <property type="entry name" value="Glutathione_synthase"/>
</dbReference>
<feature type="compositionally biased region" description="Basic and acidic residues" evidence="11">
    <location>
        <begin position="1"/>
        <end position="11"/>
    </location>
</feature>
<feature type="transmembrane region" description="Helical" evidence="12">
    <location>
        <begin position="105"/>
        <end position="125"/>
    </location>
</feature>
<dbReference type="InterPro" id="IPR014042">
    <property type="entry name" value="Glutathione_synthase_a-hlx"/>
</dbReference>
<name>A0ABQ5GS68_9ASTR</name>
<keyword evidence="9" id="KW-0067">ATP-binding</keyword>
<feature type="region of interest" description="Disordered" evidence="11">
    <location>
        <begin position="1"/>
        <end position="43"/>
    </location>
</feature>
<feature type="region of interest" description="Disordered" evidence="11">
    <location>
        <begin position="264"/>
        <end position="316"/>
    </location>
</feature>
<keyword evidence="8" id="KW-0547">Nucleotide-binding</keyword>
<dbReference type="EMBL" id="BQNB010018809">
    <property type="protein sequence ID" value="GJT78516.1"/>
    <property type="molecule type" value="Genomic_DNA"/>
</dbReference>
<evidence type="ECO:0000256" key="9">
    <source>
        <dbReference type="ARBA" id="ARBA00022840"/>
    </source>
</evidence>
<dbReference type="InterPro" id="IPR004887">
    <property type="entry name" value="GSH_synth_subst-bd"/>
</dbReference>
<dbReference type="Gene3D" id="1.10.1080.10">
    <property type="entry name" value="Glutathione Synthetase, Chain A, domain 3"/>
    <property type="match status" value="1"/>
</dbReference>
<protein>
    <recommendedName>
        <fullName evidence="4">glutathione synthase</fullName>
        <ecNumber evidence="4">6.3.2.3</ecNumber>
    </recommendedName>
</protein>
<evidence type="ECO:0000256" key="3">
    <source>
        <dbReference type="ARBA" id="ARBA00010385"/>
    </source>
</evidence>
<evidence type="ECO:0000313" key="15">
    <source>
        <dbReference type="Proteomes" id="UP001151760"/>
    </source>
</evidence>
<reference evidence="14" key="1">
    <citation type="journal article" date="2022" name="Int. J. Mol. Sci.">
        <title>Draft Genome of Tanacetum Coccineum: Genomic Comparison of Closely Related Tanacetum-Family Plants.</title>
        <authorList>
            <person name="Yamashiro T."/>
            <person name="Shiraishi A."/>
            <person name="Nakayama K."/>
            <person name="Satake H."/>
        </authorList>
    </citation>
    <scope>NUCLEOTIDE SEQUENCE</scope>
</reference>
<comment type="pathway">
    <text evidence="2">Sulfur metabolism; glutathione biosynthesis; glutathione from L-cysteine and L-glutamate: step 2/2.</text>
</comment>
<keyword evidence="6" id="KW-0317">Glutathione biosynthesis</keyword>
<evidence type="ECO:0000256" key="11">
    <source>
        <dbReference type="SAM" id="MobiDB-lite"/>
    </source>
</evidence>
<keyword evidence="12" id="KW-0812">Transmembrane</keyword>
<gene>
    <name evidence="14" type="ORF">Tco_1045241</name>
</gene>
<sequence>MEKLDDQKIENNDDLPPSQLPDENRMKLNDSEKKDKKVDNLQDCKPQERKTSLLRPVREAAKKTQSYKEINLNVKIRREKDFFCLIAVRISFHSFYHSVLAACLGHLRCVFWFGLILCVGMGMILHQLHVYGSCGVCFTHGTWSTTRYAVGLVAALAVGVLTHTPQPELICWLCTYCYPSELEWKAKLLMEESSAIKFPSISYHLTSTKKVQHELAKPNVIEWFLDNNDDTAKLWDCFVGFWCQDDTGAVKNVVEQPEAYVMKPQREDGSTLDDQKIENNDDLPPSQLPDENRMKLNDSEKKDKEVDHLQDCKPQE</sequence>
<evidence type="ECO:0000256" key="12">
    <source>
        <dbReference type="SAM" id="Phobius"/>
    </source>
</evidence>
<feature type="compositionally biased region" description="Basic and acidic residues" evidence="11">
    <location>
        <begin position="22"/>
        <end position="43"/>
    </location>
</feature>
<evidence type="ECO:0000256" key="7">
    <source>
        <dbReference type="ARBA" id="ARBA00022723"/>
    </source>
</evidence>
<dbReference type="EC" id="6.3.2.3" evidence="4"/>
<organism evidence="14 15">
    <name type="scientific">Tanacetum coccineum</name>
    <dbReference type="NCBI Taxonomy" id="301880"/>
    <lineage>
        <taxon>Eukaryota</taxon>
        <taxon>Viridiplantae</taxon>
        <taxon>Streptophyta</taxon>
        <taxon>Embryophyta</taxon>
        <taxon>Tracheophyta</taxon>
        <taxon>Spermatophyta</taxon>
        <taxon>Magnoliopsida</taxon>
        <taxon>eudicotyledons</taxon>
        <taxon>Gunneridae</taxon>
        <taxon>Pentapetalae</taxon>
        <taxon>asterids</taxon>
        <taxon>campanulids</taxon>
        <taxon>Asterales</taxon>
        <taxon>Asteraceae</taxon>
        <taxon>Asteroideae</taxon>
        <taxon>Anthemideae</taxon>
        <taxon>Anthemidinae</taxon>
        <taxon>Tanacetum</taxon>
    </lineage>
</organism>
<dbReference type="Pfam" id="PF03917">
    <property type="entry name" value="GSH_synth_ATP"/>
    <property type="match status" value="1"/>
</dbReference>
<evidence type="ECO:0000313" key="14">
    <source>
        <dbReference type="EMBL" id="GJT78516.1"/>
    </source>
</evidence>
<evidence type="ECO:0000256" key="5">
    <source>
        <dbReference type="ARBA" id="ARBA00022598"/>
    </source>
</evidence>